<proteinExistence type="predicted"/>
<keyword evidence="2" id="KW-1185">Reference proteome</keyword>
<dbReference type="SUPFAM" id="SSF53756">
    <property type="entry name" value="UDP-Glycosyltransferase/glycogen phosphorylase"/>
    <property type="match status" value="1"/>
</dbReference>
<evidence type="ECO:0000313" key="1">
    <source>
        <dbReference type="EMBL" id="MEC4175721.1"/>
    </source>
</evidence>
<reference evidence="1 2" key="1">
    <citation type="submission" date="2024-01" db="EMBL/GenBank/DDBJ databases">
        <title>novel species in genus Adlercreutzia.</title>
        <authorList>
            <person name="Liu X."/>
        </authorList>
    </citation>
    <scope>NUCLEOTIDE SEQUENCE [LARGE SCALE GENOMIC DNA]</scope>
    <source>
        <strain evidence="1 2">R7</strain>
    </source>
</reference>
<organism evidence="1 2">
    <name type="scientific">Adlercreutzia wanghongyangiae</name>
    <dbReference type="NCBI Taxonomy" id="3111451"/>
    <lineage>
        <taxon>Bacteria</taxon>
        <taxon>Bacillati</taxon>
        <taxon>Actinomycetota</taxon>
        <taxon>Coriobacteriia</taxon>
        <taxon>Eggerthellales</taxon>
        <taxon>Eggerthellaceae</taxon>
        <taxon>Adlercreutzia</taxon>
    </lineage>
</organism>
<evidence type="ECO:0000313" key="2">
    <source>
        <dbReference type="Proteomes" id="UP001349994"/>
    </source>
</evidence>
<protein>
    <recommendedName>
        <fullName evidence="3">Glycosyltransferase</fullName>
    </recommendedName>
</protein>
<sequence length="378" mass="43339">MSQKRCIFHLPFTPDPINRPSGTNIRPGKMLQGFKDNGYDVFEIIGESNHRAERIREARRLIDDGVAFDFVYSESETMPTMLTDKDHLPRHPFMDFSFMRFCRSRGVPVGLFYRDAYWLSEEYAHIKKGIKGRISVPLFRYDLMQYRSAVDVLFVPSYEFASLFQSGLKEFSTCPLPSGTAVSKPLKKSDLCALPNGGEILKLAYVGCITVGDAYDMTMLLGVVRELERVQLTLCVRENEWCKVREHYEPYLNERISVVHLKGDEMKAMLDKADVGLLFFEPSQYRRLCMPVKLFEYIEHGLPVVSLCDTSAGRFVESNKCGWTTDYSKESLLRLIKCLASDPDEVAQMKRFCKEAAVRNTWEARAAYAAEVLNQVRS</sequence>
<dbReference type="RefSeq" id="WP_338209652.1">
    <property type="nucleotide sequence ID" value="NZ_JAYMFF010000007.1"/>
</dbReference>
<name>A0ABU6IH13_9ACTN</name>
<gene>
    <name evidence="1" type="ORF">VIN30_04595</name>
</gene>
<comment type="caution">
    <text evidence="1">The sequence shown here is derived from an EMBL/GenBank/DDBJ whole genome shotgun (WGS) entry which is preliminary data.</text>
</comment>
<accession>A0ABU6IH13</accession>
<dbReference type="Proteomes" id="UP001349994">
    <property type="component" value="Unassembled WGS sequence"/>
</dbReference>
<dbReference type="EMBL" id="JAYMFF010000007">
    <property type="protein sequence ID" value="MEC4175721.1"/>
    <property type="molecule type" value="Genomic_DNA"/>
</dbReference>
<evidence type="ECO:0008006" key="3">
    <source>
        <dbReference type="Google" id="ProtNLM"/>
    </source>
</evidence>
<dbReference type="Gene3D" id="3.40.50.2000">
    <property type="entry name" value="Glycogen Phosphorylase B"/>
    <property type="match status" value="1"/>
</dbReference>